<feature type="disulfide bond" evidence="5">
    <location>
        <begin position="196"/>
        <end position="223"/>
    </location>
</feature>
<protein>
    <submittedName>
        <fullName evidence="9">Sushi repeat containing protein, X-linked</fullName>
    </submittedName>
</protein>
<dbReference type="FunFam" id="2.10.70.10:FF:000024">
    <property type="entry name" value="Sushi repeat-containing protein SRPX"/>
    <property type="match status" value="1"/>
</dbReference>
<dbReference type="PROSITE" id="PS50825">
    <property type="entry name" value="HYR"/>
    <property type="match status" value="1"/>
</dbReference>
<dbReference type="Proteomes" id="UP000765507">
    <property type="component" value="Unassembled WGS sequence"/>
</dbReference>
<feature type="domain" description="Sushi" evidence="8">
    <location>
        <begin position="309"/>
        <end position="368"/>
    </location>
</feature>
<feature type="compositionally biased region" description="Low complexity" evidence="6">
    <location>
        <begin position="37"/>
        <end position="49"/>
    </location>
</feature>
<keyword evidence="2" id="KW-0732">Signal</keyword>
<feature type="domain" description="HYR" evidence="7">
    <location>
        <begin position="224"/>
        <end position="308"/>
    </location>
</feature>
<dbReference type="Pfam" id="PF13778">
    <property type="entry name" value="DUF4174"/>
    <property type="match status" value="1"/>
</dbReference>
<dbReference type="SUPFAM" id="SSF57535">
    <property type="entry name" value="Complement control module/SCR domain"/>
    <property type="match status" value="3"/>
</dbReference>
<feature type="region of interest" description="Disordered" evidence="6">
    <location>
        <begin position="1"/>
        <end position="56"/>
    </location>
</feature>
<evidence type="ECO:0000256" key="6">
    <source>
        <dbReference type="SAM" id="MobiDB-lite"/>
    </source>
</evidence>
<keyword evidence="4 5" id="KW-1015">Disulfide bond</keyword>
<evidence type="ECO:0000256" key="4">
    <source>
        <dbReference type="ARBA" id="ARBA00023157"/>
    </source>
</evidence>
<accession>A0A8T1T776</accession>
<dbReference type="CDD" id="cd00033">
    <property type="entry name" value="CCP"/>
    <property type="match status" value="3"/>
</dbReference>
<evidence type="ECO:0000313" key="9">
    <source>
        <dbReference type="EMBL" id="KAG6937376.1"/>
    </source>
</evidence>
<dbReference type="InterPro" id="IPR043555">
    <property type="entry name" value="SRPX-like"/>
</dbReference>
<dbReference type="PANTHER" id="PTHR46343">
    <property type="entry name" value="HYR DOMAIN-CONTAINING PROTEIN"/>
    <property type="match status" value="1"/>
</dbReference>
<dbReference type="Gene3D" id="2.10.70.10">
    <property type="entry name" value="Complement Module, domain 1"/>
    <property type="match status" value="3"/>
</dbReference>
<name>A0A8T1T776_CHESE</name>
<evidence type="ECO:0000256" key="2">
    <source>
        <dbReference type="ARBA" id="ARBA00022729"/>
    </source>
</evidence>
<dbReference type="Pfam" id="PF00084">
    <property type="entry name" value="Sushi"/>
    <property type="match status" value="3"/>
</dbReference>
<dbReference type="InterPro" id="IPR025232">
    <property type="entry name" value="DUF4174"/>
</dbReference>
<feature type="domain" description="Sushi" evidence="8">
    <location>
        <begin position="116"/>
        <end position="166"/>
    </location>
</feature>
<dbReference type="PROSITE" id="PS50923">
    <property type="entry name" value="SUSHI"/>
    <property type="match status" value="3"/>
</dbReference>
<sequence length="512" mass="56482">GGAGRGSSARLRAAAAAGGGRSLPRAPEPAPENVSVPLLRLPPSLSASSGDGTPPRNMGSRRSLCLAWLLAWGVCLSLAYQGSGYSPIEDDEDVYARNRYKETPWCSPIKVKHGNANCRTPQGEYYKNVLGTRCDIRCQKGYELHGPQQLICQSNKRWSGKVLCKQIRCPTLSMPTNGGFKCIDGAYFNSRCEYYCSPGYQLKGDRTVTCMDNKVWSGRPASCVDMEPPRIQCPSVKEKTAEPNKLTARVFWETPEGRDTADGILTDVILKGPSPGSHFSEGDHKIQYTVYDRAENKGTCKFLVKVRVRRCGKLNAPENGYIKCTGDGDNYGATCEFSCIGGYELQGSPARVCQYNLGWSGTEPTCTPMNINVAVRTAAALLDQFYEKRRLLIISTPTAANFFYRLQLGLLQPEQCGLDLRHVTVIELVGVFPAQIGRIGVKMLPPALALQLRLLLRIPHYNFNVVVMDKHGMDKERYPFPATPAQLFALIDTFPLRKEEMKLQAETGQSCT</sequence>
<keyword evidence="10" id="KW-1185">Reference proteome</keyword>
<dbReference type="InterPro" id="IPR003410">
    <property type="entry name" value="HYR_dom"/>
</dbReference>
<feature type="domain" description="Sushi" evidence="8">
    <location>
        <begin position="167"/>
        <end position="225"/>
    </location>
</feature>
<evidence type="ECO:0000256" key="3">
    <source>
        <dbReference type="ARBA" id="ARBA00022737"/>
    </source>
</evidence>
<keyword evidence="1 5" id="KW-0768">Sushi</keyword>
<dbReference type="Pfam" id="PF02494">
    <property type="entry name" value="HYR"/>
    <property type="match status" value="1"/>
</dbReference>
<comment type="caution">
    <text evidence="9">The sequence shown here is derived from an EMBL/GenBank/DDBJ whole genome shotgun (WGS) entry which is preliminary data.</text>
</comment>
<keyword evidence="3" id="KW-0677">Repeat</keyword>
<evidence type="ECO:0000256" key="1">
    <source>
        <dbReference type="ARBA" id="ARBA00022659"/>
    </source>
</evidence>
<feature type="disulfide bond" evidence="5">
    <location>
        <begin position="339"/>
        <end position="366"/>
    </location>
</feature>
<dbReference type="PANTHER" id="PTHR46343:SF1">
    <property type="entry name" value="SUSHI REPEAT-CONTAINING PROTEIN SRPX"/>
    <property type="match status" value="1"/>
</dbReference>
<organism evidence="9 10">
    <name type="scientific">Chelydra serpentina</name>
    <name type="common">Snapping turtle</name>
    <name type="synonym">Testudo serpentina</name>
    <dbReference type="NCBI Taxonomy" id="8475"/>
    <lineage>
        <taxon>Eukaryota</taxon>
        <taxon>Metazoa</taxon>
        <taxon>Chordata</taxon>
        <taxon>Craniata</taxon>
        <taxon>Vertebrata</taxon>
        <taxon>Euteleostomi</taxon>
        <taxon>Archelosauria</taxon>
        <taxon>Testudinata</taxon>
        <taxon>Testudines</taxon>
        <taxon>Cryptodira</taxon>
        <taxon>Durocryptodira</taxon>
        <taxon>Americhelydia</taxon>
        <taxon>Chelydroidea</taxon>
        <taxon>Chelydridae</taxon>
        <taxon>Chelydra</taxon>
    </lineage>
</organism>
<dbReference type="GO" id="GO:0001845">
    <property type="term" value="P:phagolysosome assembly"/>
    <property type="evidence" value="ECO:0007669"/>
    <property type="project" value="TreeGrafter"/>
</dbReference>
<evidence type="ECO:0000313" key="10">
    <source>
        <dbReference type="Proteomes" id="UP000765507"/>
    </source>
</evidence>
<feature type="non-terminal residue" evidence="9">
    <location>
        <position position="1"/>
    </location>
</feature>
<feature type="compositionally biased region" description="Low complexity" evidence="6">
    <location>
        <begin position="1"/>
        <end position="16"/>
    </location>
</feature>
<comment type="caution">
    <text evidence="5">Lacks conserved residue(s) required for the propagation of feature annotation.</text>
</comment>
<evidence type="ECO:0000256" key="5">
    <source>
        <dbReference type="PROSITE-ProRule" id="PRU00302"/>
    </source>
</evidence>
<evidence type="ECO:0000259" key="7">
    <source>
        <dbReference type="PROSITE" id="PS50825"/>
    </source>
</evidence>
<dbReference type="InterPro" id="IPR000436">
    <property type="entry name" value="Sushi_SCR_CCP_dom"/>
</dbReference>
<reference evidence="9 10" key="1">
    <citation type="journal article" date="2020" name="G3 (Bethesda)">
        <title>Draft Genome of the Common Snapping Turtle, Chelydra serpentina, a Model for Phenotypic Plasticity in Reptiles.</title>
        <authorList>
            <person name="Das D."/>
            <person name="Singh S.K."/>
            <person name="Bierstedt J."/>
            <person name="Erickson A."/>
            <person name="Galli G.L.J."/>
            <person name="Crossley D.A. 2nd"/>
            <person name="Rhen T."/>
        </authorList>
    </citation>
    <scope>NUCLEOTIDE SEQUENCE [LARGE SCALE GENOMIC DNA]</scope>
    <source>
        <strain evidence="9">KW</strain>
    </source>
</reference>
<dbReference type="EMBL" id="JAHGAV010000025">
    <property type="protein sequence ID" value="KAG6937376.1"/>
    <property type="molecule type" value="Genomic_DNA"/>
</dbReference>
<dbReference type="AlphaFoldDB" id="A0A8T1T776"/>
<dbReference type="SMART" id="SM00032">
    <property type="entry name" value="CCP"/>
    <property type="match status" value="3"/>
</dbReference>
<proteinExistence type="predicted"/>
<gene>
    <name evidence="9" type="primary">SRPX</name>
    <name evidence="9" type="ORF">G0U57_010034</name>
</gene>
<dbReference type="InterPro" id="IPR035976">
    <property type="entry name" value="Sushi/SCR/CCP_sf"/>
</dbReference>
<dbReference type="OrthoDB" id="6136178at2759"/>
<evidence type="ECO:0000259" key="8">
    <source>
        <dbReference type="PROSITE" id="PS50923"/>
    </source>
</evidence>